<protein>
    <submittedName>
        <fullName evidence="14">Hcr2-0B</fullName>
    </submittedName>
</protein>
<dbReference type="InterPro" id="IPR001611">
    <property type="entry name" value="Leu-rich_rpt"/>
</dbReference>
<feature type="domain" description="Leucine-rich repeat-containing N-terminal plant-type" evidence="13">
    <location>
        <begin position="30"/>
        <end position="75"/>
    </location>
</feature>
<keyword evidence="7" id="KW-0677">Repeat</keyword>
<evidence type="ECO:0000256" key="1">
    <source>
        <dbReference type="ARBA" id="ARBA00004251"/>
    </source>
</evidence>
<dbReference type="PaxDb" id="4113-PGSC0003DMT400012051"/>
<dbReference type="PRINTS" id="PR00019">
    <property type="entry name" value="LEURICHRPT"/>
</dbReference>
<dbReference type="SMART" id="SM00369">
    <property type="entry name" value="LRR_TYP"/>
    <property type="match status" value="10"/>
</dbReference>
<dbReference type="InterPro" id="IPR013210">
    <property type="entry name" value="LRR_N_plant-typ"/>
</dbReference>
<dbReference type="GO" id="GO:0050832">
    <property type="term" value="P:defense response to fungus"/>
    <property type="evidence" value="ECO:0007669"/>
    <property type="project" value="UniProtKB-ARBA"/>
</dbReference>
<dbReference type="Pfam" id="PF13855">
    <property type="entry name" value="LRR_8"/>
    <property type="match status" value="2"/>
</dbReference>
<keyword evidence="6 12" id="KW-0732">Signal</keyword>
<evidence type="ECO:0000256" key="6">
    <source>
        <dbReference type="ARBA" id="ARBA00022729"/>
    </source>
</evidence>
<dbReference type="PANTHER" id="PTHR48061">
    <property type="entry name" value="LEUCINE-RICH REPEAT RECEPTOR PROTEIN KINASE EMS1-LIKE-RELATED"/>
    <property type="match status" value="1"/>
</dbReference>
<accession>M1A0M3</accession>
<reference evidence="14" key="2">
    <citation type="submission" date="2015-06" db="UniProtKB">
        <authorList>
            <consortium name="EnsemblPlants"/>
        </authorList>
    </citation>
    <scope>IDENTIFICATION</scope>
    <source>
        <strain evidence="14">DM1-3 516 R44</strain>
    </source>
</reference>
<evidence type="ECO:0000256" key="10">
    <source>
        <dbReference type="ARBA" id="ARBA00023180"/>
    </source>
</evidence>
<keyword evidence="9 11" id="KW-0472">Membrane</keyword>
<dbReference type="AlphaFoldDB" id="M1A0M3"/>
<dbReference type="SUPFAM" id="SSF52058">
    <property type="entry name" value="L domain-like"/>
    <property type="match status" value="2"/>
</dbReference>
<evidence type="ECO:0000313" key="15">
    <source>
        <dbReference type="Proteomes" id="UP000011115"/>
    </source>
</evidence>
<dbReference type="FunCoup" id="M1A0M3">
    <property type="interactions" value="207"/>
</dbReference>
<comment type="similarity">
    <text evidence="2">Belongs to the RLP family.</text>
</comment>
<dbReference type="EnsemblPlants" id="PGSC0003DMT400012051">
    <property type="protein sequence ID" value="PGSC0003DMT400012051"/>
    <property type="gene ID" value="PGSC0003DMG401004726"/>
</dbReference>
<dbReference type="InterPro" id="IPR003591">
    <property type="entry name" value="Leu-rich_rpt_typical-subtyp"/>
</dbReference>
<dbReference type="Gramene" id="PGSC0003DMT400012051">
    <property type="protein sequence ID" value="PGSC0003DMT400012051"/>
    <property type="gene ID" value="PGSC0003DMG401004726"/>
</dbReference>
<evidence type="ECO:0000256" key="4">
    <source>
        <dbReference type="ARBA" id="ARBA00022614"/>
    </source>
</evidence>
<comment type="subcellular location">
    <subcellularLocation>
        <location evidence="1">Cell membrane</location>
        <topology evidence="1">Single-pass type I membrane protein</topology>
    </subcellularLocation>
</comment>
<evidence type="ECO:0000256" key="2">
    <source>
        <dbReference type="ARBA" id="ARBA00009592"/>
    </source>
</evidence>
<dbReference type="eggNOG" id="KOG0619">
    <property type="taxonomic scope" value="Eukaryota"/>
</dbReference>
<feature type="chain" id="PRO_5004011237" evidence="12">
    <location>
        <begin position="21"/>
        <end position="939"/>
    </location>
</feature>
<feature type="signal peptide" evidence="12">
    <location>
        <begin position="1"/>
        <end position="20"/>
    </location>
</feature>
<evidence type="ECO:0000313" key="14">
    <source>
        <dbReference type="EnsemblPlants" id="PGSC0003DMT400012051"/>
    </source>
</evidence>
<dbReference type="Gene3D" id="3.80.10.10">
    <property type="entry name" value="Ribonuclease Inhibitor"/>
    <property type="match status" value="3"/>
</dbReference>
<dbReference type="GO" id="GO:0005886">
    <property type="term" value="C:plasma membrane"/>
    <property type="evidence" value="ECO:0007669"/>
    <property type="project" value="UniProtKB-SubCell"/>
</dbReference>
<evidence type="ECO:0000256" key="9">
    <source>
        <dbReference type="ARBA" id="ARBA00023136"/>
    </source>
</evidence>
<proteinExistence type="inferred from homology"/>
<dbReference type="InterPro" id="IPR032675">
    <property type="entry name" value="LRR_dom_sf"/>
</dbReference>
<evidence type="ECO:0000256" key="8">
    <source>
        <dbReference type="ARBA" id="ARBA00022989"/>
    </source>
</evidence>
<evidence type="ECO:0000256" key="12">
    <source>
        <dbReference type="SAM" id="SignalP"/>
    </source>
</evidence>
<keyword evidence="4" id="KW-0433">Leucine-rich repeat</keyword>
<dbReference type="OMA" id="GQFTSLF"/>
<dbReference type="Pfam" id="PF08263">
    <property type="entry name" value="LRRNT_2"/>
    <property type="match status" value="1"/>
</dbReference>
<reference evidence="15" key="1">
    <citation type="journal article" date="2011" name="Nature">
        <title>Genome sequence and analysis of the tuber crop potato.</title>
        <authorList>
            <consortium name="The Potato Genome Sequencing Consortium"/>
        </authorList>
    </citation>
    <scope>NUCLEOTIDE SEQUENCE [LARGE SCALE GENOMIC DNA]</scope>
    <source>
        <strain evidence="15">cv. DM1-3 516 R44</strain>
    </source>
</reference>
<dbReference type="Proteomes" id="UP000011115">
    <property type="component" value="Unassembled WGS sequence"/>
</dbReference>
<evidence type="ECO:0000259" key="13">
    <source>
        <dbReference type="Pfam" id="PF08263"/>
    </source>
</evidence>
<sequence length="939" mass="104562">MGSGQFSFLFFLCFCQLSFSSSIPHLCRKDQSYALLEFKRTLIVDPSLVTSSSYSYTSSWNMSRDCCSWDGVVCNEMTGHVIELDLSCNSLVGKVDSNSSLFQLSHLQRLDLSSNNFSNSNISPEFGRFSSLTYLDLSDSYFSGQNPSEISHLSKLQSLYFSGEMLKFGPHDFEMLLQNLTQLRELHLTSINISSTIPLNFSSHLTTLRLGNTGLHGLIPESIFHLPNLETLVLQNNDQLSGYFPKTKWISSASLVELDLSGVNFSCNLPESIGYLTSLHSLSLKNCNLRGPIPESLSNLTHILDLDLSDNSLNGTIPSGMFSLPSLSRLVLSNNHLYGQFEDFNSNSVIWIDLSNNQLQGHLPKSIQNLVNLTGLVLSFNNFNGSVDVSFFADLKQLYYLDLSYNCISLTNENKHNVTLPGSLMSLRLAACEVKELEFLRSAKLLWHLDLSNNKIEGRIPDWAWSNWIISLKSLNISHNMLASVDSIPLQSANAIDLRSNFLQGSLPIPPISTRFFFISHNNLSGEIPSSICNLTSLVMLDLAGNNLKGAIPQCLSNISGLEVLDMHHNSLSGTLPTTFRIGSALKSFNFHGNKLEGKIPQSLINCKLLEVLDLGDNHLNDTFPVWLGTLPKLKVLSLRSNILHGPIRTLTTENMFPQLQILDLSSNAFTKNIPPGLFQHLKAMRTIHQMMNTPSDEGSRYYQDSIAVVSKGYEREIVRILFLYITIDLSNNKFEGHLPSIMGDLIALRVLNISHNGLEGHMPPSLGRLCSVESLDLSSNHLVGEIPAQFASLTSLEVLNLSYNHLEGCIPQGNQFHTFENNSYEGNDGLRGFPFTKGCGNDRVSGTNYAISGQLDDEESNSEFLRDFWKGALMGYGSGLCIGLSIIYFMISTGNLKWPARIIEELEHKIMMGRRKTQRKQRLFCISICFSSVFGLTL</sequence>
<dbReference type="PANTHER" id="PTHR48061:SF12">
    <property type="entry name" value="DISEASE RESISTANCE LIKE PROTEIN"/>
    <property type="match status" value="1"/>
</dbReference>
<dbReference type="PROSITE" id="PS51450">
    <property type="entry name" value="LRR"/>
    <property type="match status" value="1"/>
</dbReference>
<dbReference type="InterPro" id="IPR046956">
    <property type="entry name" value="RLP23-like"/>
</dbReference>
<dbReference type="SUPFAM" id="SSF52047">
    <property type="entry name" value="RNI-like"/>
    <property type="match status" value="1"/>
</dbReference>
<dbReference type="FunFam" id="3.80.10.10:FF:000111">
    <property type="entry name" value="LRR receptor-like serine/threonine-protein kinase ERECTA"/>
    <property type="match status" value="1"/>
</dbReference>
<dbReference type="HOGENOM" id="CLU_000288_18_3_1"/>
<keyword evidence="5 11" id="KW-0812">Transmembrane</keyword>
<keyword evidence="15" id="KW-1185">Reference proteome</keyword>
<dbReference type="STRING" id="4113.M1A0M3"/>
<evidence type="ECO:0000256" key="3">
    <source>
        <dbReference type="ARBA" id="ARBA00022475"/>
    </source>
</evidence>
<dbReference type="InParanoid" id="M1A0M3"/>
<feature type="transmembrane region" description="Helical" evidence="11">
    <location>
        <begin position="869"/>
        <end position="892"/>
    </location>
</feature>
<name>M1A0M3_SOLTU</name>
<keyword evidence="3" id="KW-1003">Cell membrane</keyword>
<evidence type="ECO:0000256" key="11">
    <source>
        <dbReference type="SAM" id="Phobius"/>
    </source>
</evidence>
<organism evidence="14 15">
    <name type="scientific">Solanum tuberosum</name>
    <name type="common">Potato</name>
    <dbReference type="NCBI Taxonomy" id="4113"/>
    <lineage>
        <taxon>Eukaryota</taxon>
        <taxon>Viridiplantae</taxon>
        <taxon>Streptophyta</taxon>
        <taxon>Embryophyta</taxon>
        <taxon>Tracheophyta</taxon>
        <taxon>Spermatophyta</taxon>
        <taxon>Magnoliopsida</taxon>
        <taxon>eudicotyledons</taxon>
        <taxon>Gunneridae</taxon>
        <taxon>Pentapetalae</taxon>
        <taxon>asterids</taxon>
        <taxon>lamiids</taxon>
        <taxon>Solanales</taxon>
        <taxon>Solanaceae</taxon>
        <taxon>Solanoideae</taxon>
        <taxon>Solaneae</taxon>
        <taxon>Solanum</taxon>
    </lineage>
</organism>
<keyword evidence="10" id="KW-0325">Glycoprotein</keyword>
<dbReference type="FunFam" id="3.80.10.10:FF:000095">
    <property type="entry name" value="LRR receptor-like serine/threonine-protein kinase GSO1"/>
    <property type="match status" value="2"/>
</dbReference>
<evidence type="ECO:0000256" key="7">
    <source>
        <dbReference type="ARBA" id="ARBA00022737"/>
    </source>
</evidence>
<dbReference type="Pfam" id="PF00560">
    <property type="entry name" value="LRR_1"/>
    <property type="match status" value="10"/>
</dbReference>
<evidence type="ECO:0000256" key="5">
    <source>
        <dbReference type="ARBA" id="ARBA00022692"/>
    </source>
</evidence>
<keyword evidence="8 11" id="KW-1133">Transmembrane helix</keyword>